<proteinExistence type="predicted"/>
<dbReference type="EMBL" id="JRKL02005662">
    <property type="protein sequence ID" value="KAF3950124.1"/>
    <property type="molecule type" value="Genomic_DNA"/>
</dbReference>
<comment type="caution">
    <text evidence="1">The sequence shown here is derived from an EMBL/GenBank/DDBJ whole genome shotgun (WGS) entry which is preliminary data.</text>
</comment>
<evidence type="ECO:0000313" key="2">
    <source>
        <dbReference type="Proteomes" id="UP000737018"/>
    </source>
</evidence>
<gene>
    <name evidence="1" type="ORF">CMV_024078</name>
</gene>
<dbReference type="OrthoDB" id="1894403at2759"/>
<dbReference type="AlphaFoldDB" id="A0A8J4QNE2"/>
<sequence length="330" mass="36724">MNKEEEQEADTELGFEAGGAALVSLAQFSSTPSARRLSSNFSQPSRPIISAKRLAWVSLQGRLVNAEEASSAKTFGLSRAEAVAWELFTPLQRFLIVAVIGVAVAESKKNRLIWQLTEAVELRDQVLSSMQQKLDNLCKIGNQGEQNHGLSSVQQKLDKMCEQVDIVRDHSDGGVETTFIKRAGSPCKEAFGSDAVKFVDCGCWLCDQHRDLEGNSLRKSSTGDEIIRYKISFSNDAEPEERRMSDLSDWASSVTSAADIQMNTLAVEQDIYNLKRDCEEKDATIKKLSTLLQSSDVAGSKRISELEEIIRRKNMIITRLKKDMVVLEQK</sequence>
<name>A0A8J4QNE2_9ROSI</name>
<organism evidence="1 2">
    <name type="scientific">Castanea mollissima</name>
    <name type="common">Chinese chestnut</name>
    <dbReference type="NCBI Taxonomy" id="60419"/>
    <lineage>
        <taxon>Eukaryota</taxon>
        <taxon>Viridiplantae</taxon>
        <taxon>Streptophyta</taxon>
        <taxon>Embryophyta</taxon>
        <taxon>Tracheophyta</taxon>
        <taxon>Spermatophyta</taxon>
        <taxon>Magnoliopsida</taxon>
        <taxon>eudicotyledons</taxon>
        <taxon>Gunneridae</taxon>
        <taxon>Pentapetalae</taxon>
        <taxon>rosids</taxon>
        <taxon>fabids</taxon>
        <taxon>Fagales</taxon>
        <taxon>Fagaceae</taxon>
        <taxon>Castanea</taxon>
    </lineage>
</organism>
<accession>A0A8J4QNE2</accession>
<dbReference type="PANTHER" id="PTHR35507">
    <property type="entry name" value="OS09G0488600 PROTEIN"/>
    <property type="match status" value="1"/>
</dbReference>
<reference evidence="1" key="1">
    <citation type="submission" date="2020-03" db="EMBL/GenBank/DDBJ databases">
        <title>Castanea mollissima Vanexum genome sequencing.</title>
        <authorList>
            <person name="Staton M."/>
        </authorList>
    </citation>
    <scope>NUCLEOTIDE SEQUENCE</scope>
    <source>
        <tissue evidence="1">Leaf</tissue>
    </source>
</reference>
<feature type="non-terminal residue" evidence="1">
    <location>
        <position position="1"/>
    </location>
</feature>
<protein>
    <submittedName>
        <fullName evidence="1">Uncharacterized protein</fullName>
    </submittedName>
</protein>
<dbReference type="Proteomes" id="UP000737018">
    <property type="component" value="Unassembled WGS sequence"/>
</dbReference>
<dbReference type="PANTHER" id="PTHR35507:SF1">
    <property type="entry name" value="TMF_TATA_BD DOMAIN-CONTAINING PROTEIN"/>
    <property type="match status" value="1"/>
</dbReference>
<evidence type="ECO:0000313" key="1">
    <source>
        <dbReference type="EMBL" id="KAF3950124.1"/>
    </source>
</evidence>
<keyword evidence="2" id="KW-1185">Reference proteome</keyword>